<name>A0A0A9CN36_ARUDO</name>
<reference evidence="1" key="2">
    <citation type="journal article" date="2015" name="Data Brief">
        <title>Shoot transcriptome of the giant reed, Arundo donax.</title>
        <authorList>
            <person name="Barrero R.A."/>
            <person name="Guerrero F.D."/>
            <person name="Moolhuijzen P."/>
            <person name="Goolsby J.A."/>
            <person name="Tidwell J."/>
            <person name="Bellgard S.E."/>
            <person name="Bellgard M.I."/>
        </authorList>
    </citation>
    <scope>NUCLEOTIDE SEQUENCE</scope>
    <source>
        <tissue evidence="1">Shoot tissue taken approximately 20 cm above the soil surface</tissue>
    </source>
</reference>
<accession>A0A0A9CN36</accession>
<dbReference type="AlphaFoldDB" id="A0A0A9CN36"/>
<sequence length="102" mass="12048">MLLLTLFRLLFFLYSPCIRWLTIFAHLVFQVINIANTWCQPFGRNRRKCISIRIFENFHRLNSFLMSGDQSIEISSSLQKIIILSSLGDMTILENQYQVSSW</sequence>
<reference evidence="1" key="1">
    <citation type="submission" date="2014-09" db="EMBL/GenBank/DDBJ databases">
        <authorList>
            <person name="Magalhaes I.L.F."/>
            <person name="Oliveira U."/>
            <person name="Santos F.R."/>
            <person name="Vidigal T.H.D.A."/>
            <person name="Brescovit A.D."/>
            <person name="Santos A.J."/>
        </authorList>
    </citation>
    <scope>NUCLEOTIDE SEQUENCE</scope>
    <source>
        <tissue evidence="1">Shoot tissue taken approximately 20 cm above the soil surface</tissue>
    </source>
</reference>
<dbReference type="EMBL" id="GBRH01222032">
    <property type="protein sequence ID" value="JAD75863.1"/>
    <property type="molecule type" value="Transcribed_RNA"/>
</dbReference>
<evidence type="ECO:0000313" key="1">
    <source>
        <dbReference type="EMBL" id="JAD75863.1"/>
    </source>
</evidence>
<proteinExistence type="predicted"/>
<protein>
    <submittedName>
        <fullName evidence="1">Lpa1</fullName>
    </submittedName>
</protein>
<organism evidence="1">
    <name type="scientific">Arundo donax</name>
    <name type="common">Giant reed</name>
    <name type="synonym">Donax arundinaceus</name>
    <dbReference type="NCBI Taxonomy" id="35708"/>
    <lineage>
        <taxon>Eukaryota</taxon>
        <taxon>Viridiplantae</taxon>
        <taxon>Streptophyta</taxon>
        <taxon>Embryophyta</taxon>
        <taxon>Tracheophyta</taxon>
        <taxon>Spermatophyta</taxon>
        <taxon>Magnoliopsida</taxon>
        <taxon>Liliopsida</taxon>
        <taxon>Poales</taxon>
        <taxon>Poaceae</taxon>
        <taxon>PACMAD clade</taxon>
        <taxon>Arundinoideae</taxon>
        <taxon>Arundineae</taxon>
        <taxon>Arundo</taxon>
    </lineage>
</organism>